<dbReference type="Gene3D" id="3.40.50.150">
    <property type="entry name" value="Vaccinia Virus protein VP39"/>
    <property type="match status" value="1"/>
</dbReference>
<evidence type="ECO:0000313" key="2">
    <source>
        <dbReference type="Proteomes" id="UP001484199"/>
    </source>
</evidence>
<gene>
    <name evidence="1" type="ORF">AshY1_03530</name>
</gene>
<evidence type="ECO:0000313" key="1">
    <source>
        <dbReference type="EMBL" id="WYY26466.1"/>
    </source>
</evidence>
<name>A0ABZ2U838_ASHYP</name>
<reference evidence="1" key="1">
    <citation type="submission" date="2024-03" db="EMBL/GenBank/DDBJ databases">
        <title>The Complete Genome of 'Candidatus Phytoplasma fraxini' AshY1 from the Ash Yellows Group.</title>
        <authorList>
            <person name="Boehm J.W."/>
            <person name="Huettel B."/>
            <person name="Schneider B."/>
            <person name="Kube M."/>
        </authorList>
    </citation>
    <scope>NUCLEOTIDE SEQUENCE [LARGE SCALE GENOMIC DNA]</scope>
    <source>
        <strain evidence="1">AshY1</strain>
    </source>
</reference>
<dbReference type="RefSeq" id="WP_341266370.1">
    <property type="nucleotide sequence ID" value="NZ_CP146843.1"/>
</dbReference>
<dbReference type="Proteomes" id="UP001484199">
    <property type="component" value="Chromosome"/>
</dbReference>
<keyword evidence="2" id="KW-1185">Reference proteome</keyword>
<protein>
    <submittedName>
        <fullName evidence="1">Uncharacterized protein</fullName>
    </submittedName>
</protein>
<organism evidence="1 2">
    <name type="scientific">Ash yellows phytoplasma</name>
    <dbReference type="NCBI Taxonomy" id="35780"/>
    <lineage>
        <taxon>Bacteria</taxon>
        <taxon>Bacillati</taxon>
        <taxon>Mycoplasmatota</taxon>
        <taxon>Mollicutes</taxon>
        <taxon>Acholeplasmatales</taxon>
        <taxon>Acholeplasmataceae</taxon>
        <taxon>Candidatus Phytoplasma</taxon>
        <taxon>16SrVII (Ash yellows group)</taxon>
    </lineage>
</organism>
<sequence>MYCRFIRWSLDRISKGWIAMFLPNSFLNTSIEGLRRTLTQKCQQIYIVDLKGKAGVGADKAQEGDNVFETETQSANTQGCCLLLCYKVSDTTFKNKTFYVSVPPKSITETQEFIINNYQKDVIFLKKLL</sequence>
<proteinExistence type="predicted"/>
<accession>A0ABZ2U838</accession>
<dbReference type="SUPFAM" id="SSF53335">
    <property type="entry name" value="S-adenosyl-L-methionine-dependent methyltransferases"/>
    <property type="match status" value="1"/>
</dbReference>
<dbReference type="EMBL" id="CP146843">
    <property type="protein sequence ID" value="WYY26466.1"/>
    <property type="molecule type" value="Genomic_DNA"/>
</dbReference>
<dbReference type="InterPro" id="IPR029063">
    <property type="entry name" value="SAM-dependent_MTases_sf"/>
</dbReference>